<dbReference type="RefSeq" id="WP_271417779.1">
    <property type="nucleotide sequence ID" value="NZ_CP115668.1"/>
</dbReference>
<keyword evidence="2" id="KW-1185">Reference proteome</keyword>
<evidence type="ECO:0008006" key="3">
    <source>
        <dbReference type="Google" id="ProtNLM"/>
    </source>
</evidence>
<name>A0ABY7QX11_9ACTN</name>
<accession>A0ABY7QX11</accession>
<evidence type="ECO:0000313" key="2">
    <source>
        <dbReference type="Proteomes" id="UP001212097"/>
    </source>
</evidence>
<dbReference type="Proteomes" id="UP001212097">
    <property type="component" value="Chromosome"/>
</dbReference>
<proteinExistence type="predicted"/>
<sequence length="195" mass="21888">MTTFVFPDNTVLINFTVLGRHDIVEWFTLGQGRWTESVWQECGRSARYEGLAEMKSWGSIFGEPLRPTPAELINAANIADGMRKPGERSNHRKHMGEAETIAIIESRFSNIEGHAGRSIFLTDDHDAEDRAARRGIKVFTTADILAFAEIKGRITHAQARQYLAALLNDGHGVGRKAKDYDALVNDYRKRWQGGS</sequence>
<dbReference type="EMBL" id="CP115668">
    <property type="protein sequence ID" value="WCC79588.1"/>
    <property type="molecule type" value="Genomic_DNA"/>
</dbReference>
<protein>
    <recommendedName>
        <fullName evidence="3">PIN domain-containing protein</fullName>
    </recommendedName>
</protein>
<organism evidence="1 2">
    <name type="scientific">Cutibacterium equinum</name>
    <dbReference type="NCBI Taxonomy" id="3016342"/>
    <lineage>
        <taxon>Bacteria</taxon>
        <taxon>Bacillati</taxon>
        <taxon>Actinomycetota</taxon>
        <taxon>Actinomycetes</taxon>
        <taxon>Propionibacteriales</taxon>
        <taxon>Propionibacteriaceae</taxon>
        <taxon>Cutibacterium</taxon>
    </lineage>
</organism>
<evidence type="ECO:0000313" key="1">
    <source>
        <dbReference type="EMBL" id="WCC79588.1"/>
    </source>
</evidence>
<gene>
    <name evidence="1" type="ORF">O6R08_08770</name>
</gene>
<reference evidence="1 2" key="1">
    <citation type="submission" date="2023-06" db="EMBL/GenBank/DDBJ databases">
        <title>The Gram-positive Non-spore-bearing Anaerobic Bacilli of Human Feces.</title>
        <authorList>
            <person name="Eggerth A.H."/>
        </authorList>
    </citation>
    <scope>NUCLEOTIDE SEQUENCE [LARGE SCALE GENOMIC DNA]</scope>
    <source>
        <strain evidence="1 2">CBA3108</strain>
    </source>
</reference>